<dbReference type="Pfam" id="PF00672">
    <property type="entry name" value="HAMP"/>
    <property type="match status" value="1"/>
</dbReference>
<proteinExistence type="predicted"/>
<dbReference type="InterPro" id="IPR036890">
    <property type="entry name" value="HATPase_C_sf"/>
</dbReference>
<keyword evidence="5" id="KW-0597">Phosphoprotein</keyword>
<reference evidence="14 15" key="1">
    <citation type="submission" date="2019-03" db="EMBL/GenBank/DDBJ databases">
        <title>Arthrobacter sp. nov., an bacterium isolated from biocrust in Mu Us Desert.</title>
        <authorList>
            <person name="Lixiong L."/>
        </authorList>
    </citation>
    <scope>NUCLEOTIDE SEQUENCE [LARGE SCALE GENOMIC DNA]</scope>
    <source>
        <strain evidence="14 15">SLN-3</strain>
    </source>
</reference>
<keyword evidence="15" id="KW-1185">Reference proteome</keyword>
<keyword evidence="9" id="KW-1133">Transmembrane helix</keyword>
<comment type="subcellular location">
    <subcellularLocation>
        <location evidence="3">Cell membrane</location>
    </subcellularLocation>
</comment>
<evidence type="ECO:0000256" key="3">
    <source>
        <dbReference type="ARBA" id="ARBA00004236"/>
    </source>
</evidence>
<evidence type="ECO:0000256" key="2">
    <source>
        <dbReference type="ARBA" id="ARBA00001968"/>
    </source>
</evidence>
<evidence type="ECO:0000256" key="4">
    <source>
        <dbReference type="ARBA" id="ARBA00012438"/>
    </source>
</evidence>
<keyword evidence="11" id="KW-0472">Membrane</keyword>
<dbReference type="InterPro" id="IPR003661">
    <property type="entry name" value="HisK_dim/P_dom"/>
</dbReference>
<evidence type="ECO:0000259" key="12">
    <source>
        <dbReference type="PROSITE" id="PS50109"/>
    </source>
</evidence>
<dbReference type="Gene3D" id="6.10.340.10">
    <property type="match status" value="1"/>
</dbReference>
<feature type="domain" description="HAMP" evidence="13">
    <location>
        <begin position="212"/>
        <end position="272"/>
    </location>
</feature>
<evidence type="ECO:0000313" key="15">
    <source>
        <dbReference type="Proteomes" id="UP000295411"/>
    </source>
</evidence>
<dbReference type="InterPro" id="IPR004358">
    <property type="entry name" value="Sig_transdc_His_kin-like_C"/>
</dbReference>
<dbReference type="SMART" id="SM00388">
    <property type="entry name" value="HisKA"/>
    <property type="match status" value="1"/>
</dbReference>
<keyword evidence="6" id="KW-0808">Transferase</keyword>
<evidence type="ECO:0000256" key="10">
    <source>
        <dbReference type="ARBA" id="ARBA00023012"/>
    </source>
</evidence>
<dbReference type="SMART" id="SM00387">
    <property type="entry name" value="HATPase_c"/>
    <property type="match status" value="1"/>
</dbReference>
<dbReference type="InterPro" id="IPR036097">
    <property type="entry name" value="HisK_dim/P_sf"/>
</dbReference>
<accession>A0A4R5TX77</accession>
<dbReference type="Pfam" id="PF00512">
    <property type="entry name" value="HisKA"/>
    <property type="match status" value="1"/>
</dbReference>
<dbReference type="FunFam" id="3.30.565.10:FF:000006">
    <property type="entry name" value="Sensor histidine kinase WalK"/>
    <property type="match status" value="1"/>
</dbReference>
<dbReference type="EMBL" id="SMTK01000003">
    <property type="protein sequence ID" value="TDK25777.1"/>
    <property type="molecule type" value="Genomic_DNA"/>
</dbReference>
<keyword evidence="10" id="KW-0902">Two-component regulatory system</keyword>
<keyword evidence="7" id="KW-0812">Transmembrane</keyword>
<dbReference type="PANTHER" id="PTHR45436">
    <property type="entry name" value="SENSOR HISTIDINE KINASE YKOH"/>
    <property type="match status" value="1"/>
</dbReference>
<evidence type="ECO:0000256" key="9">
    <source>
        <dbReference type="ARBA" id="ARBA00022989"/>
    </source>
</evidence>
<dbReference type="GO" id="GO:0005886">
    <property type="term" value="C:plasma membrane"/>
    <property type="evidence" value="ECO:0007669"/>
    <property type="project" value="UniProtKB-SubCell"/>
</dbReference>
<dbReference type="CDD" id="cd06225">
    <property type="entry name" value="HAMP"/>
    <property type="match status" value="1"/>
</dbReference>
<comment type="catalytic activity">
    <reaction evidence="1">
        <text>ATP + protein L-histidine = ADP + protein N-phospho-L-histidine.</text>
        <dbReference type="EC" id="2.7.13.3"/>
    </reaction>
</comment>
<dbReference type="OrthoDB" id="9786919at2"/>
<evidence type="ECO:0000256" key="5">
    <source>
        <dbReference type="ARBA" id="ARBA00022553"/>
    </source>
</evidence>
<dbReference type="EC" id="2.7.13.3" evidence="4"/>
<dbReference type="CDD" id="cd00082">
    <property type="entry name" value="HisKA"/>
    <property type="match status" value="1"/>
</dbReference>
<dbReference type="GO" id="GO:0005509">
    <property type="term" value="F:calcium ion binding"/>
    <property type="evidence" value="ECO:0007669"/>
    <property type="project" value="UniProtKB-ARBA"/>
</dbReference>
<protein>
    <recommendedName>
        <fullName evidence="4">histidine kinase</fullName>
        <ecNumber evidence="4">2.7.13.3</ecNumber>
    </recommendedName>
</protein>
<dbReference type="Gene3D" id="1.10.287.130">
    <property type="match status" value="1"/>
</dbReference>
<dbReference type="PROSITE" id="PS50109">
    <property type="entry name" value="HIS_KIN"/>
    <property type="match status" value="1"/>
</dbReference>
<sequence>MAASAGEASTSIRGRFDRRWPFSAWKLRTKLLVVTLALLAAICAAVTGLSYAVMEVVLTQQLDGRLQEASNRTLELGDPAPLADAEQTAASTGFPAQVTETLSALKCDGEVVRSGLFTADGEHTHLSPSDVQTLNDLPELSPPVERSLSIGEYRLMAVQEEDEDGDGEPDILITGLATEAKDTTLDALGGTMATISLAGLAATGITARKVIRRTLRPLNDLSEVATAVSEMPLNQGEVALAARAAPGSPRTEVGSVGNAFNKMLDNVAYALNARQRSETQVRQFVADASHELRTPLAAIRSHAELIRLAGLLNPQSEASLRRVESESARMSTLVEDLLLLARLDEGHAGPQESVDLTELAVEAVSDMRVAARGHQWSVHLPGEPVLVDGNKNQLRQVLLNLLSNAHKHTGPGTTIVTSLTPGPTEATLTVTDDGPGIDPGFIDKMFARFTRADEARTGGQGTSGLGLSIVEAIVAAHHGSIDVRSEPGNTTFTVRFPAAAHHG</sequence>
<dbReference type="FunFam" id="1.10.287.130:FF:000001">
    <property type="entry name" value="Two-component sensor histidine kinase"/>
    <property type="match status" value="1"/>
</dbReference>
<comment type="cofactor">
    <cofactor evidence="2">
        <name>a divalent metal cation</name>
        <dbReference type="ChEBI" id="CHEBI:60240"/>
    </cofactor>
</comment>
<dbReference type="InterPro" id="IPR003660">
    <property type="entry name" value="HAMP_dom"/>
</dbReference>
<evidence type="ECO:0000313" key="14">
    <source>
        <dbReference type="EMBL" id="TDK25777.1"/>
    </source>
</evidence>
<gene>
    <name evidence="14" type="ORF">E2F48_11140</name>
</gene>
<evidence type="ECO:0000256" key="1">
    <source>
        <dbReference type="ARBA" id="ARBA00000085"/>
    </source>
</evidence>
<dbReference type="Gene3D" id="3.30.565.10">
    <property type="entry name" value="Histidine kinase-like ATPase, C-terminal domain"/>
    <property type="match status" value="1"/>
</dbReference>
<comment type="caution">
    <text evidence="14">The sequence shown here is derived from an EMBL/GenBank/DDBJ whole genome shotgun (WGS) entry which is preliminary data.</text>
</comment>
<feature type="domain" description="Histidine kinase" evidence="12">
    <location>
        <begin position="287"/>
        <end position="500"/>
    </location>
</feature>
<dbReference type="SUPFAM" id="SSF55874">
    <property type="entry name" value="ATPase domain of HSP90 chaperone/DNA topoisomerase II/histidine kinase"/>
    <property type="match status" value="1"/>
</dbReference>
<evidence type="ECO:0000256" key="6">
    <source>
        <dbReference type="ARBA" id="ARBA00022679"/>
    </source>
</evidence>
<dbReference type="SUPFAM" id="SSF47384">
    <property type="entry name" value="Homodimeric domain of signal transducing histidine kinase"/>
    <property type="match status" value="1"/>
</dbReference>
<evidence type="ECO:0000256" key="7">
    <source>
        <dbReference type="ARBA" id="ARBA00022692"/>
    </source>
</evidence>
<dbReference type="RefSeq" id="WP_133404009.1">
    <property type="nucleotide sequence ID" value="NZ_SMTK01000003.1"/>
</dbReference>
<evidence type="ECO:0000256" key="11">
    <source>
        <dbReference type="ARBA" id="ARBA00023136"/>
    </source>
</evidence>
<dbReference type="Proteomes" id="UP000295411">
    <property type="component" value="Unassembled WGS sequence"/>
</dbReference>
<evidence type="ECO:0000256" key="8">
    <source>
        <dbReference type="ARBA" id="ARBA00022777"/>
    </source>
</evidence>
<dbReference type="Pfam" id="PF02518">
    <property type="entry name" value="HATPase_c"/>
    <property type="match status" value="1"/>
</dbReference>
<dbReference type="InterPro" id="IPR050428">
    <property type="entry name" value="TCS_sensor_his_kinase"/>
</dbReference>
<dbReference type="InterPro" id="IPR003594">
    <property type="entry name" value="HATPase_dom"/>
</dbReference>
<dbReference type="InterPro" id="IPR005467">
    <property type="entry name" value="His_kinase_dom"/>
</dbReference>
<dbReference type="AlphaFoldDB" id="A0A4R5TX77"/>
<evidence type="ECO:0000259" key="13">
    <source>
        <dbReference type="PROSITE" id="PS50885"/>
    </source>
</evidence>
<name>A0A4R5TX77_9MICC</name>
<dbReference type="PROSITE" id="PS50885">
    <property type="entry name" value="HAMP"/>
    <property type="match status" value="1"/>
</dbReference>
<organism evidence="14 15">
    <name type="scientific">Arthrobacter crusticola</name>
    <dbReference type="NCBI Taxonomy" id="2547960"/>
    <lineage>
        <taxon>Bacteria</taxon>
        <taxon>Bacillati</taxon>
        <taxon>Actinomycetota</taxon>
        <taxon>Actinomycetes</taxon>
        <taxon>Micrococcales</taxon>
        <taxon>Micrococcaceae</taxon>
        <taxon>Arthrobacter</taxon>
    </lineage>
</organism>
<keyword evidence="8 14" id="KW-0418">Kinase</keyword>
<dbReference type="PRINTS" id="PR00344">
    <property type="entry name" value="BCTRLSENSOR"/>
</dbReference>
<dbReference type="SMART" id="SM00304">
    <property type="entry name" value="HAMP"/>
    <property type="match status" value="1"/>
</dbReference>
<dbReference type="GO" id="GO:0000155">
    <property type="term" value="F:phosphorelay sensor kinase activity"/>
    <property type="evidence" value="ECO:0007669"/>
    <property type="project" value="InterPro"/>
</dbReference>
<dbReference type="PANTHER" id="PTHR45436:SF5">
    <property type="entry name" value="SENSOR HISTIDINE KINASE TRCS"/>
    <property type="match status" value="1"/>
</dbReference>